<sequence>MSVLRMRPVRRDLVLPRLPKVTGVRFVEDWIAFDLTNGGELRFPLSAFPVLAAASPELRAEWRIWLDGEAVRWDALDEDISVRLLLTGED</sequence>
<reference evidence="2 3" key="1">
    <citation type="submission" date="2020-02" db="EMBL/GenBank/DDBJ databases">
        <authorList>
            <person name="Hogendoorn C."/>
        </authorList>
    </citation>
    <scope>NUCLEOTIDE SEQUENCE [LARGE SCALE GENOMIC DNA]</scope>
    <source>
        <strain evidence="2">R501</strain>
    </source>
</reference>
<accession>A0A6F8ZJ14</accession>
<dbReference type="Pfam" id="PF10387">
    <property type="entry name" value="DUF2442"/>
    <property type="match status" value="1"/>
</dbReference>
<evidence type="ECO:0000313" key="2">
    <source>
        <dbReference type="EMBL" id="CAB1129443.1"/>
    </source>
</evidence>
<evidence type="ECO:0000313" key="3">
    <source>
        <dbReference type="Proteomes" id="UP000503399"/>
    </source>
</evidence>
<dbReference type="EMBL" id="LR778114">
    <property type="protein sequence ID" value="CAB1129436.1"/>
    <property type="molecule type" value="Genomic_DNA"/>
</dbReference>
<dbReference type="KEGG" id="hfv:R50_1946"/>
<dbReference type="KEGG" id="hfv:R50_1939"/>
<dbReference type="AlphaFoldDB" id="A0A6F8ZJ14"/>
<evidence type="ECO:0000313" key="1">
    <source>
        <dbReference type="EMBL" id="CAB1129436.1"/>
    </source>
</evidence>
<dbReference type="Proteomes" id="UP000503399">
    <property type="component" value="Chromosome"/>
</dbReference>
<gene>
    <name evidence="1" type="ORF">R50_1939</name>
    <name evidence="2" type="ORF">R50_1946</name>
</gene>
<keyword evidence="3" id="KW-1185">Reference proteome</keyword>
<dbReference type="Gene3D" id="3.30.2020.40">
    <property type="entry name" value="Uncharacterised protein PF10387, DUF2442"/>
    <property type="match status" value="1"/>
</dbReference>
<name>A0A6F8ZJ14_9FIRM</name>
<dbReference type="EMBL" id="LR778114">
    <property type="protein sequence ID" value="CAB1129443.1"/>
    <property type="molecule type" value="Genomic_DNA"/>
</dbReference>
<proteinExistence type="predicted"/>
<organism evidence="2 3">
    <name type="scientific">Candidatus Hydrogenisulfobacillus filiaventi</name>
    <dbReference type="NCBI Taxonomy" id="2707344"/>
    <lineage>
        <taxon>Bacteria</taxon>
        <taxon>Bacillati</taxon>
        <taxon>Bacillota</taxon>
        <taxon>Clostridia</taxon>
        <taxon>Eubacteriales</taxon>
        <taxon>Clostridiales Family XVII. Incertae Sedis</taxon>
        <taxon>Candidatus Hydrogenisulfobacillus</taxon>
    </lineage>
</organism>
<dbReference type="InterPro" id="IPR018841">
    <property type="entry name" value="DUF2442"/>
</dbReference>
<evidence type="ECO:0008006" key="4">
    <source>
        <dbReference type="Google" id="ProtNLM"/>
    </source>
</evidence>
<protein>
    <recommendedName>
        <fullName evidence="4">DUF2442 domain-containing protein</fullName>
    </recommendedName>
</protein>